<dbReference type="Pfam" id="PF02096">
    <property type="entry name" value="60KD_IMP"/>
    <property type="match status" value="1"/>
</dbReference>
<evidence type="ECO:0000259" key="15">
    <source>
        <dbReference type="Pfam" id="PF02096"/>
    </source>
</evidence>
<dbReference type="InterPro" id="IPR028055">
    <property type="entry name" value="YidC/Oxa/ALB_C"/>
</dbReference>
<feature type="region of interest" description="Disordered" evidence="13">
    <location>
        <begin position="29"/>
        <end position="62"/>
    </location>
</feature>
<keyword evidence="9 14" id="KW-0472">Membrane</keyword>
<evidence type="ECO:0000256" key="14">
    <source>
        <dbReference type="SAM" id="Phobius"/>
    </source>
</evidence>
<evidence type="ECO:0000313" key="17">
    <source>
        <dbReference type="EMBL" id="SVA40473.1"/>
    </source>
</evidence>
<feature type="transmembrane region" description="Helical" evidence="14">
    <location>
        <begin position="377"/>
        <end position="396"/>
    </location>
</feature>
<dbReference type="NCBIfam" id="TIGR03593">
    <property type="entry name" value="yidC_nterm"/>
    <property type="match status" value="1"/>
</dbReference>
<evidence type="ECO:0000256" key="8">
    <source>
        <dbReference type="ARBA" id="ARBA00022989"/>
    </source>
</evidence>
<keyword evidence="6 14" id="KW-0812">Transmembrane</keyword>
<dbReference type="GO" id="GO:0051205">
    <property type="term" value="P:protein insertion into membrane"/>
    <property type="evidence" value="ECO:0007669"/>
    <property type="project" value="TreeGrafter"/>
</dbReference>
<gene>
    <name evidence="17" type="ORF">METZ01_LOCUS93327</name>
</gene>
<dbReference type="CDD" id="cd20070">
    <property type="entry name" value="5TM_YidC_Alb3"/>
    <property type="match status" value="1"/>
</dbReference>
<name>A0A381VLZ3_9ZZZZ</name>
<evidence type="ECO:0000256" key="6">
    <source>
        <dbReference type="ARBA" id="ARBA00022692"/>
    </source>
</evidence>
<evidence type="ECO:0000256" key="10">
    <source>
        <dbReference type="ARBA" id="ARBA00023186"/>
    </source>
</evidence>
<dbReference type="CDD" id="cd19961">
    <property type="entry name" value="EcYidC-like_peri"/>
    <property type="match status" value="1"/>
</dbReference>
<dbReference type="InterPro" id="IPR038221">
    <property type="entry name" value="YidC_periplasmic_sf"/>
</dbReference>
<dbReference type="GO" id="GO:0032977">
    <property type="term" value="F:membrane insertase activity"/>
    <property type="evidence" value="ECO:0007669"/>
    <property type="project" value="InterPro"/>
</dbReference>
<dbReference type="GO" id="GO:0015031">
    <property type="term" value="P:protein transport"/>
    <property type="evidence" value="ECO:0007669"/>
    <property type="project" value="UniProtKB-KW"/>
</dbReference>
<sequence>MEQKNLLLAIVLSVAIMLGWQFYLSETMPPPEHSDPSGSSPKAPSNAGIPKPPAAPIASDQSSLSALNQPLDTSKLTANKILEATPRVKIVSPRVTGSISLIGARFDDLTLEDYRETIEPDSPRVSLLKPFGTDNYYYAYYGWISEDTEVPPVDATWAADRQELTPERPVTLTWSSTSNVTFQQIISIDQNYMFKVRQRVTNKSDKPITVFPFGQIVRRGTPDVLDFYILHEGLLGVFNGILKEVDYDDLQDSKSKIISNEKSTGGWIGITDKYWLTALVPDQKLDNYSRFSDSVRDRIDHYQADFRGESMSLKGGSQDETTSRLFAGAKEAQLILDYRDDLQISRFDLAIDWGWFEWLTKPLFFALLYFTDILGNMGLSILLLTVCIKIVFFPLANKSYKSMAKMKALQPEMLKLRERFGEDRVRMNQEMMALYKREKANPASGCLPILPQIPVFFALYKVVFVTIELRHAPFYGWIKDLSAADPLSFVNLFGLIPWTPPEYMVIGIWPVIMGATMYFQQKLNPPPPDPTQAKIFMFLPFVFTIMLARFPSGLVIYWAWNNALSILQQYVIMRRAGVAIGGGKSTASTQNKAKRPSTKNKGKKT</sequence>
<dbReference type="HAMAP" id="MF_01810">
    <property type="entry name" value="YidC_type1"/>
    <property type="match status" value="1"/>
</dbReference>
<dbReference type="GO" id="GO:0005886">
    <property type="term" value="C:plasma membrane"/>
    <property type="evidence" value="ECO:0007669"/>
    <property type="project" value="UniProtKB-SubCell"/>
</dbReference>
<dbReference type="Gene3D" id="2.70.98.90">
    <property type="match status" value="1"/>
</dbReference>
<evidence type="ECO:0000256" key="4">
    <source>
        <dbReference type="ARBA" id="ARBA00022448"/>
    </source>
</evidence>
<dbReference type="AlphaFoldDB" id="A0A381VLZ3"/>
<dbReference type="InterPro" id="IPR047196">
    <property type="entry name" value="YidC_ALB_C"/>
</dbReference>
<evidence type="ECO:0000256" key="7">
    <source>
        <dbReference type="ARBA" id="ARBA00022927"/>
    </source>
</evidence>
<evidence type="ECO:0000256" key="12">
    <source>
        <dbReference type="ARBA" id="ARBA00033342"/>
    </source>
</evidence>
<dbReference type="Pfam" id="PF14849">
    <property type="entry name" value="YidC_periplas"/>
    <property type="match status" value="1"/>
</dbReference>
<keyword evidence="8 14" id="KW-1133">Transmembrane helix</keyword>
<dbReference type="InterPro" id="IPR019998">
    <property type="entry name" value="Membr_insert_YidC"/>
</dbReference>
<feature type="compositionally biased region" description="Basic residues" evidence="13">
    <location>
        <begin position="592"/>
        <end position="605"/>
    </location>
</feature>
<dbReference type="NCBIfam" id="TIGR03592">
    <property type="entry name" value="yidC_oxa1_cterm"/>
    <property type="match status" value="1"/>
</dbReference>
<dbReference type="PANTHER" id="PTHR12428:SF65">
    <property type="entry name" value="CYTOCHROME C OXIDASE ASSEMBLY PROTEIN COX18, MITOCHONDRIAL"/>
    <property type="match status" value="1"/>
</dbReference>
<dbReference type="NCBIfam" id="NF002353">
    <property type="entry name" value="PRK01318.1-4"/>
    <property type="match status" value="1"/>
</dbReference>
<evidence type="ECO:0000256" key="1">
    <source>
        <dbReference type="ARBA" id="ARBA00004429"/>
    </source>
</evidence>
<keyword evidence="4" id="KW-0813">Transport</keyword>
<evidence type="ECO:0000256" key="11">
    <source>
        <dbReference type="ARBA" id="ARBA00033245"/>
    </source>
</evidence>
<dbReference type="PANTHER" id="PTHR12428">
    <property type="entry name" value="OXA1"/>
    <property type="match status" value="1"/>
</dbReference>
<evidence type="ECO:0000259" key="16">
    <source>
        <dbReference type="Pfam" id="PF14849"/>
    </source>
</evidence>
<dbReference type="InterPro" id="IPR028053">
    <property type="entry name" value="Membr_insert_YidC_N"/>
</dbReference>
<proteinExistence type="inferred from homology"/>
<feature type="domain" description="Membrane insertase YidC N-terminal" evidence="16">
    <location>
        <begin position="87"/>
        <end position="365"/>
    </location>
</feature>
<keyword evidence="10" id="KW-0143">Chaperone</keyword>
<evidence type="ECO:0000256" key="9">
    <source>
        <dbReference type="ARBA" id="ARBA00023136"/>
    </source>
</evidence>
<comment type="similarity">
    <text evidence="2">Belongs to the OXA1/ALB3/YidC family. Type 1 subfamily.</text>
</comment>
<accession>A0A381VLZ3</accession>
<dbReference type="PRINTS" id="PR01900">
    <property type="entry name" value="YIDCPROTEIN"/>
</dbReference>
<dbReference type="EMBL" id="UINC01009008">
    <property type="protein sequence ID" value="SVA40473.1"/>
    <property type="molecule type" value="Genomic_DNA"/>
</dbReference>
<evidence type="ECO:0000256" key="13">
    <source>
        <dbReference type="SAM" id="MobiDB-lite"/>
    </source>
</evidence>
<comment type="subcellular location">
    <subcellularLocation>
        <location evidence="1">Cell inner membrane</location>
        <topology evidence="1">Multi-pass membrane protein</topology>
    </subcellularLocation>
</comment>
<evidence type="ECO:0000256" key="5">
    <source>
        <dbReference type="ARBA" id="ARBA00022475"/>
    </source>
</evidence>
<feature type="region of interest" description="Disordered" evidence="13">
    <location>
        <begin position="581"/>
        <end position="605"/>
    </location>
</feature>
<evidence type="ECO:0000256" key="2">
    <source>
        <dbReference type="ARBA" id="ARBA00010527"/>
    </source>
</evidence>
<feature type="domain" description="Membrane insertase YidC/Oxa/ALB C-terminal" evidence="15">
    <location>
        <begin position="377"/>
        <end position="574"/>
    </location>
</feature>
<dbReference type="InterPro" id="IPR001708">
    <property type="entry name" value="YidC/ALB3/OXA1/COX18"/>
</dbReference>
<reference evidence="17" key="1">
    <citation type="submission" date="2018-05" db="EMBL/GenBank/DDBJ databases">
        <authorList>
            <person name="Lanie J.A."/>
            <person name="Ng W.-L."/>
            <person name="Kazmierczak K.M."/>
            <person name="Andrzejewski T.M."/>
            <person name="Davidsen T.M."/>
            <person name="Wayne K.J."/>
            <person name="Tettelin H."/>
            <person name="Glass J.I."/>
            <person name="Rusch D."/>
            <person name="Podicherti R."/>
            <person name="Tsui H.-C.T."/>
            <person name="Winkler M.E."/>
        </authorList>
    </citation>
    <scope>NUCLEOTIDE SEQUENCE</scope>
</reference>
<feature type="transmembrane region" description="Helical" evidence="14">
    <location>
        <begin position="6"/>
        <end position="24"/>
    </location>
</feature>
<dbReference type="PRINTS" id="PR00701">
    <property type="entry name" value="60KDINNERMP"/>
</dbReference>
<feature type="transmembrane region" description="Helical" evidence="14">
    <location>
        <begin position="535"/>
        <end position="560"/>
    </location>
</feature>
<evidence type="ECO:0000256" key="3">
    <source>
        <dbReference type="ARBA" id="ARBA00015325"/>
    </source>
</evidence>
<keyword evidence="5" id="KW-1003">Cell membrane</keyword>
<organism evidence="17">
    <name type="scientific">marine metagenome</name>
    <dbReference type="NCBI Taxonomy" id="408172"/>
    <lineage>
        <taxon>unclassified sequences</taxon>
        <taxon>metagenomes</taxon>
        <taxon>ecological metagenomes</taxon>
    </lineage>
</organism>
<protein>
    <recommendedName>
        <fullName evidence="3">Membrane protein insertase YidC</fullName>
    </recommendedName>
    <alternativeName>
        <fullName evidence="12">Foldase YidC</fullName>
    </alternativeName>
    <alternativeName>
        <fullName evidence="11">Membrane integrase YidC</fullName>
    </alternativeName>
</protein>
<keyword evidence="7" id="KW-0653">Protein transport</keyword>